<accession>A0A4U2YRL2</accession>
<dbReference type="OrthoDB" id="5150353at2"/>
<dbReference type="NCBIfam" id="TIGR03696">
    <property type="entry name" value="Rhs_assc_core"/>
    <property type="match status" value="1"/>
</dbReference>
<evidence type="ECO:0000313" key="3">
    <source>
        <dbReference type="EMBL" id="TKI64126.1"/>
    </source>
</evidence>
<dbReference type="InterPro" id="IPR006530">
    <property type="entry name" value="YD"/>
</dbReference>
<proteinExistence type="predicted"/>
<dbReference type="InterPro" id="IPR056823">
    <property type="entry name" value="TEN-like_YD-shell"/>
</dbReference>
<sequence>MCLVRDAKHDYTYDGEGNLTSKKVRASGATTRFVWDSEHRLVELVKPSGATVRYRYDAAGMRVQATRSSDGRVTTWGYNGSSVAAVWRQTAGEPRVLVSTFVTAPSGDPLQSTSDGETVYSMLDGLGSVTGTLDASGAVASSSAYSVFGQPAGTGAVGLGDAVGYTGHAWDGDAGMHFARARWYDAGVGRFASEDPVDAMNLYSYVGNQPLDYHDPTGEFAVEVAATSQFGADFAKATQYVAVPAFGALTLLPQLIGMGKHGVNRACLWDTTVTASFWAITFESLRAGGSCNAGGGA</sequence>
<dbReference type="Proteomes" id="UP000307808">
    <property type="component" value="Unassembled WGS sequence"/>
</dbReference>
<evidence type="ECO:0000259" key="2">
    <source>
        <dbReference type="Pfam" id="PF25023"/>
    </source>
</evidence>
<dbReference type="InterPro" id="IPR022385">
    <property type="entry name" value="Rhs_assc_core"/>
</dbReference>
<keyword evidence="1" id="KW-0677">Repeat</keyword>
<reference evidence="3 4" key="1">
    <citation type="submission" date="2019-04" db="EMBL/GenBank/DDBJ databases">
        <authorList>
            <person name="Dong K."/>
        </authorList>
    </citation>
    <scope>NUCLEOTIDE SEQUENCE [LARGE SCALE GENOMIC DNA]</scope>
    <source>
        <strain evidence="4">dk3543</strain>
    </source>
</reference>
<dbReference type="PANTHER" id="PTHR32305">
    <property type="match status" value="1"/>
</dbReference>
<feature type="domain" description="Teneurin-like YD-shell" evidence="2">
    <location>
        <begin position="3"/>
        <end position="195"/>
    </location>
</feature>
<dbReference type="Pfam" id="PF25023">
    <property type="entry name" value="TEN_YD-shell"/>
    <property type="match status" value="1"/>
</dbReference>
<dbReference type="AlphaFoldDB" id="A0A4U2YRL2"/>
<dbReference type="NCBIfam" id="TIGR01643">
    <property type="entry name" value="YD_repeat_2x"/>
    <property type="match status" value="1"/>
</dbReference>
<dbReference type="Gene3D" id="2.180.10.10">
    <property type="entry name" value="RHS repeat-associated core"/>
    <property type="match status" value="1"/>
</dbReference>
<evidence type="ECO:0000256" key="1">
    <source>
        <dbReference type="ARBA" id="ARBA00022737"/>
    </source>
</evidence>
<protein>
    <submittedName>
        <fullName evidence="3">RHS repeat-associated core domain-containing protein</fullName>
    </submittedName>
</protein>
<keyword evidence="4" id="KW-1185">Reference proteome</keyword>
<organism evidence="3 4">
    <name type="scientific">Nocardioides jishulii</name>
    <dbReference type="NCBI Taxonomy" id="2575440"/>
    <lineage>
        <taxon>Bacteria</taxon>
        <taxon>Bacillati</taxon>
        <taxon>Actinomycetota</taxon>
        <taxon>Actinomycetes</taxon>
        <taxon>Propionibacteriales</taxon>
        <taxon>Nocardioidaceae</taxon>
        <taxon>Nocardioides</taxon>
    </lineage>
</organism>
<gene>
    <name evidence="3" type="ORF">FC770_02875</name>
</gene>
<name>A0A4U2YRL2_9ACTN</name>
<comment type="caution">
    <text evidence="3">The sequence shown here is derived from an EMBL/GenBank/DDBJ whole genome shotgun (WGS) entry which is preliminary data.</text>
</comment>
<dbReference type="PANTHER" id="PTHR32305:SF15">
    <property type="entry name" value="PROTEIN RHSA-RELATED"/>
    <property type="match status" value="1"/>
</dbReference>
<dbReference type="InterPro" id="IPR050708">
    <property type="entry name" value="T6SS_VgrG/RHS"/>
</dbReference>
<dbReference type="EMBL" id="SZPY01000001">
    <property type="protein sequence ID" value="TKI64126.1"/>
    <property type="molecule type" value="Genomic_DNA"/>
</dbReference>
<evidence type="ECO:0000313" key="4">
    <source>
        <dbReference type="Proteomes" id="UP000307808"/>
    </source>
</evidence>